<keyword evidence="3" id="KW-1185">Reference proteome</keyword>
<name>A0AAX6DJU9_IRIPA</name>
<comment type="caution">
    <text evidence="2">The sequence shown here is derived from an EMBL/GenBank/DDBJ whole genome shotgun (WGS) entry which is preliminary data.</text>
</comment>
<evidence type="ECO:0000313" key="2">
    <source>
        <dbReference type="EMBL" id="KAJ6792067.1"/>
    </source>
</evidence>
<feature type="compositionally biased region" description="Low complexity" evidence="1">
    <location>
        <begin position="49"/>
        <end position="64"/>
    </location>
</feature>
<proteinExistence type="predicted"/>
<dbReference type="EMBL" id="JANAVB010044216">
    <property type="protein sequence ID" value="KAJ6792067.1"/>
    <property type="molecule type" value="Genomic_DNA"/>
</dbReference>
<feature type="compositionally biased region" description="Low complexity" evidence="1">
    <location>
        <begin position="192"/>
        <end position="204"/>
    </location>
</feature>
<dbReference type="Proteomes" id="UP001140949">
    <property type="component" value="Unassembled WGS sequence"/>
</dbReference>
<feature type="region of interest" description="Disordered" evidence="1">
    <location>
        <begin position="13"/>
        <end position="214"/>
    </location>
</feature>
<gene>
    <name evidence="2" type="ORF">M6B38_242960</name>
</gene>
<protein>
    <submittedName>
        <fullName evidence="2">Hornerin-like</fullName>
    </submittedName>
</protein>
<reference evidence="2" key="1">
    <citation type="journal article" date="2023" name="GigaByte">
        <title>Genome assembly of the bearded iris, Iris pallida Lam.</title>
        <authorList>
            <person name="Bruccoleri R.E."/>
            <person name="Oakeley E.J."/>
            <person name="Faust A.M.E."/>
            <person name="Altorfer M."/>
            <person name="Dessus-Babus S."/>
            <person name="Burckhardt D."/>
            <person name="Oertli M."/>
            <person name="Naumann U."/>
            <person name="Petersen F."/>
            <person name="Wong J."/>
        </authorList>
    </citation>
    <scope>NUCLEOTIDE SEQUENCE</scope>
    <source>
        <strain evidence="2">GSM-AAB239-AS_SAM_17_03QT</strain>
    </source>
</reference>
<feature type="compositionally biased region" description="Pro residues" evidence="1">
    <location>
        <begin position="181"/>
        <end position="191"/>
    </location>
</feature>
<feature type="compositionally biased region" description="Basic residues" evidence="1">
    <location>
        <begin position="65"/>
        <end position="85"/>
    </location>
</feature>
<accession>A0AAX6DJU9</accession>
<sequence>MWVWIPTEGELPLLGLGQRPAAPGCSPPRRASPPTAGHLGSSSWPPLPSASGCPACGGSSPFLPHSRRNRRPPRRRARRPRRLRRSSAPSLLGPPPAPLVASRPARPLPAQAPLPAALPAAVPPHSPVEAPITASPSPRRPPKSDPPPSPVLAVSAASVEVSPTPLSARPPSAPPADSAPSGPPPLDPPPQTRASPAAASLPVSPSAPPLPAVAEPSASLGAYWQAPGHDQWFWLPSHPQADAILLALGVRRYP</sequence>
<feature type="compositionally biased region" description="Low complexity" evidence="1">
    <location>
        <begin position="151"/>
        <end position="180"/>
    </location>
</feature>
<reference evidence="2" key="2">
    <citation type="submission" date="2023-04" db="EMBL/GenBank/DDBJ databases">
        <authorList>
            <person name="Bruccoleri R.E."/>
            <person name="Oakeley E.J."/>
            <person name="Faust A.-M."/>
            <person name="Dessus-Babus S."/>
            <person name="Altorfer M."/>
            <person name="Burckhardt D."/>
            <person name="Oertli M."/>
            <person name="Naumann U."/>
            <person name="Petersen F."/>
            <person name="Wong J."/>
        </authorList>
    </citation>
    <scope>NUCLEOTIDE SEQUENCE</scope>
    <source>
        <strain evidence="2">GSM-AAB239-AS_SAM_17_03QT</strain>
        <tissue evidence="2">Leaf</tissue>
    </source>
</reference>
<evidence type="ECO:0000313" key="3">
    <source>
        <dbReference type="Proteomes" id="UP001140949"/>
    </source>
</evidence>
<dbReference type="AlphaFoldDB" id="A0AAX6DJU9"/>
<organism evidence="2 3">
    <name type="scientific">Iris pallida</name>
    <name type="common">Sweet iris</name>
    <dbReference type="NCBI Taxonomy" id="29817"/>
    <lineage>
        <taxon>Eukaryota</taxon>
        <taxon>Viridiplantae</taxon>
        <taxon>Streptophyta</taxon>
        <taxon>Embryophyta</taxon>
        <taxon>Tracheophyta</taxon>
        <taxon>Spermatophyta</taxon>
        <taxon>Magnoliopsida</taxon>
        <taxon>Liliopsida</taxon>
        <taxon>Asparagales</taxon>
        <taxon>Iridaceae</taxon>
        <taxon>Iridoideae</taxon>
        <taxon>Irideae</taxon>
        <taxon>Iris</taxon>
    </lineage>
</organism>
<evidence type="ECO:0000256" key="1">
    <source>
        <dbReference type="SAM" id="MobiDB-lite"/>
    </source>
</evidence>